<dbReference type="STRING" id="1391627.SAMN05216464_10874"/>
<keyword evidence="2" id="KW-1185">Reference proteome</keyword>
<evidence type="ECO:0000313" key="1">
    <source>
        <dbReference type="EMBL" id="SDE64363.1"/>
    </source>
</evidence>
<protein>
    <submittedName>
        <fullName evidence="1">Uncharacterized protein</fullName>
    </submittedName>
</protein>
<dbReference type="Proteomes" id="UP000199072">
    <property type="component" value="Unassembled WGS sequence"/>
</dbReference>
<dbReference type="RefSeq" id="WP_091150895.1">
    <property type="nucleotide sequence ID" value="NZ_FNAI01000008.1"/>
</dbReference>
<dbReference type="AlphaFoldDB" id="A0A1G7EKY6"/>
<accession>A0A1G7EKY6</accession>
<gene>
    <name evidence="1" type="ORF">SAMN05216464_10874</name>
</gene>
<proteinExistence type="predicted"/>
<sequence length="74" mass="8633">MTYERLKFIFDTYFAGGLIEPEAQELMAYINNSADAELEAILKQNWENPDIIAVFTKDQSERILKRILNKPKPK</sequence>
<reference evidence="1 2" key="1">
    <citation type="submission" date="2016-10" db="EMBL/GenBank/DDBJ databases">
        <authorList>
            <person name="de Groot N.N."/>
        </authorList>
    </citation>
    <scope>NUCLEOTIDE SEQUENCE [LARGE SCALE GENOMIC DNA]</scope>
    <source>
        <strain evidence="1 2">47C3B</strain>
    </source>
</reference>
<organism evidence="1 2">
    <name type="scientific">Mucilaginibacter pineti</name>
    <dbReference type="NCBI Taxonomy" id="1391627"/>
    <lineage>
        <taxon>Bacteria</taxon>
        <taxon>Pseudomonadati</taxon>
        <taxon>Bacteroidota</taxon>
        <taxon>Sphingobacteriia</taxon>
        <taxon>Sphingobacteriales</taxon>
        <taxon>Sphingobacteriaceae</taxon>
        <taxon>Mucilaginibacter</taxon>
    </lineage>
</organism>
<name>A0A1G7EKY6_9SPHI</name>
<evidence type="ECO:0000313" key="2">
    <source>
        <dbReference type="Proteomes" id="UP000199072"/>
    </source>
</evidence>
<dbReference type="EMBL" id="FNAI01000008">
    <property type="protein sequence ID" value="SDE64363.1"/>
    <property type="molecule type" value="Genomic_DNA"/>
</dbReference>